<dbReference type="Proteomes" id="UP001567538">
    <property type="component" value="Unassembled WGS sequence"/>
</dbReference>
<feature type="domain" description="BHLH" evidence="7">
    <location>
        <begin position="229"/>
        <end position="278"/>
    </location>
</feature>
<evidence type="ECO:0000313" key="9">
    <source>
        <dbReference type="Proteomes" id="UP001567538"/>
    </source>
</evidence>
<dbReference type="PANTHER" id="PTHR45914:SF60">
    <property type="entry name" value="TRANSCRIPTION FACTOR RSL2-LIKE"/>
    <property type="match status" value="1"/>
</dbReference>
<dbReference type="CDD" id="cd11454">
    <property type="entry name" value="bHLH_AtIND_like"/>
    <property type="match status" value="1"/>
</dbReference>
<evidence type="ECO:0000256" key="5">
    <source>
        <dbReference type="ARBA" id="ARBA00023242"/>
    </source>
</evidence>
<dbReference type="InterPro" id="IPR011598">
    <property type="entry name" value="bHLH_dom"/>
</dbReference>
<dbReference type="AlphaFoldDB" id="A0ABD1GBD3"/>
<evidence type="ECO:0000256" key="1">
    <source>
        <dbReference type="ARBA" id="ARBA00004123"/>
    </source>
</evidence>
<feature type="compositionally biased region" description="Basic and acidic residues" evidence="6">
    <location>
        <begin position="180"/>
        <end position="189"/>
    </location>
</feature>
<dbReference type="GO" id="GO:0048766">
    <property type="term" value="P:root hair initiation"/>
    <property type="evidence" value="ECO:0007669"/>
    <property type="project" value="UniProtKB-ARBA"/>
</dbReference>
<proteinExistence type="predicted"/>
<feature type="region of interest" description="Disordered" evidence="6">
    <location>
        <begin position="143"/>
        <end position="209"/>
    </location>
</feature>
<organism evidence="8 9">
    <name type="scientific">Salvia divinorum</name>
    <name type="common">Maria pastora</name>
    <name type="synonym">Diviner's sage</name>
    <dbReference type="NCBI Taxonomy" id="28513"/>
    <lineage>
        <taxon>Eukaryota</taxon>
        <taxon>Viridiplantae</taxon>
        <taxon>Streptophyta</taxon>
        <taxon>Embryophyta</taxon>
        <taxon>Tracheophyta</taxon>
        <taxon>Spermatophyta</taxon>
        <taxon>Magnoliopsida</taxon>
        <taxon>eudicotyledons</taxon>
        <taxon>Gunneridae</taxon>
        <taxon>Pentapetalae</taxon>
        <taxon>asterids</taxon>
        <taxon>lamiids</taxon>
        <taxon>Lamiales</taxon>
        <taxon>Lamiaceae</taxon>
        <taxon>Nepetoideae</taxon>
        <taxon>Mentheae</taxon>
        <taxon>Salviinae</taxon>
        <taxon>Salvia</taxon>
        <taxon>Salvia subgen. Calosphace</taxon>
    </lineage>
</organism>
<dbReference type="PANTHER" id="PTHR45914">
    <property type="entry name" value="TRANSCRIPTION FACTOR HEC3-RELATED"/>
    <property type="match status" value="1"/>
</dbReference>
<dbReference type="PROSITE" id="PS50888">
    <property type="entry name" value="BHLH"/>
    <property type="match status" value="1"/>
</dbReference>
<evidence type="ECO:0000256" key="3">
    <source>
        <dbReference type="ARBA" id="ARBA00023125"/>
    </source>
</evidence>
<dbReference type="GO" id="GO:0005634">
    <property type="term" value="C:nucleus"/>
    <property type="evidence" value="ECO:0007669"/>
    <property type="project" value="UniProtKB-SubCell"/>
</dbReference>
<keyword evidence="5" id="KW-0539">Nucleus</keyword>
<dbReference type="FunFam" id="4.10.280.10:FF:000022">
    <property type="entry name" value="Basic helix-loop-helix transcription factor"/>
    <property type="match status" value="1"/>
</dbReference>
<comment type="subcellular location">
    <subcellularLocation>
        <location evidence="1">Nucleus</location>
    </subcellularLocation>
</comment>
<accession>A0ABD1GBD3</accession>
<sequence length="315" mass="35816">MEIAASFLDEEWESLSQIFSSGENLDFFHHYGGAAAFDQTPSPSFPITSNQTNYLCSISQESSNAADFNEAFFFNMHGNEDQHRHHHQQQSFDSNSFESMIMNFHGNADFMELPSHDFVRSEGENRALETVDSCRMKRKFEAADELEDRSEGFPPQNPMKKPRASRIKNTSVQPKRGKKIIQEKNKEEEINGGGNSSSCTSEDDSNASQELINEEIKNSNTKARASRGSATDPQSLYARKRRERINERLKILQTLVPNGTKVDISTMLEEAVQYVKFLQLQIKLLSSDNMWMYAPLAYNGTDIGIYDQICPNLRL</sequence>
<evidence type="ECO:0000256" key="4">
    <source>
        <dbReference type="ARBA" id="ARBA00023163"/>
    </source>
</evidence>
<evidence type="ECO:0000256" key="2">
    <source>
        <dbReference type="ARBA" id="ARBA00023015"/>
    </source>
</evidence>
<dbReference type="SUPFAM" id="SSF47459">
    <property type="entry name" value="HLH, helix-loop-helix DNA-binding domain"/>
    <property type="match status" value="1"/>
</dbReference>
<dbReference type="GO" id="GO:0006355">
    <property type="term" value="P:regulation of DNA-templated transcription"/>
    <property type="evidence" value="ECO:0007669"/>
    <property type="project" value="UniProtKB-ARBA"/>
</dbReference>
<keyword evidence="2" id="KW-0805">Transcription regulation</keyword>
<evidence type="ECO:0000313" key="8">
    <source>
        <dbReference type="EMBL" id="KAL1540333.1"/>
    </source>
</evidence>
<comment type="caution">
    <text evidence="8">The sequence shown here is derived from an EMBL/GenBank/DDBJ whole genome shotgun (WGS) entry which is preliminary data.</text>
</comment>
<reference evidence="8 9" key="1">
    <citation type="submission" date="2024-06" db="EMBL/GenBank/DDBJ databases">
        <title>A chromosome level genome sequence of Diviner's sage (Salvia divinorum).</title>
        <authorList>
            <person name="Ford S.A."/>
            <person name="Ro D.-K."/>
            <person name="Ness R.W."/>
            <person name="Phillips M.A."/>
        </authorList>
    </citation>
    <scope>NUCLEOTIDE SEQUENCE [LARGE SCALE GENOMIC DNA]</scope>
    <source>
        <strain evidence="8">SAF-2024a</strain>
        <tissue evidence="8">Leaf</tissue>
    </source>
</reference>
<dbReference type="InterPro" id="IPR045843">
    <property type="entry name" value="IND-like"/>
</dbReference>
<dbReference type="Gene3D" id="4.10.280.10">
    <property type="entry name" value="Helix-loop-helix DNA-binding domain"/>
    <property type="match status" value="1"/>
</dbReference>
<name>A0ABD1GBD3_SALDI</name>
<dbReference type="SMART" id="SM00353">
    <property type="entry name" value="HLH"/>
    <property type="match status" value="1"/>
</dbReference>
<keyword evidence="9" id="KW-1185">Reference proteome</keyword>
<dbReference type="InterPro" id="IPR036638">
    <property type="entry name" value="HLH_DNA-bd_sf"/>
</dbReference>
<evidence type="ECO:0000259" key="7">
    <source>
        <dbReference type="PROSITE" id="PS50888"/>
    </source>
</evidence>
<keyword evidence="3" id="KW-0238">DNA-binding</keyword>
<dbReference type="EMBL" id="JBEAFC010000009">
    <property type="protein sequence ID" value="KAL1540333.1"/>
    <property type="molecule type" value="Genomic_DNA"/>
</dbReference>
<dbReference type="GO" id="GO:0003677">
    <property type="term" value="F:DNA binding"/>
    <property type="evidence" value="ECO:0007669"/>
    <property type="project" value="UniProtKB-KW"/>
</dbReference>
<protein>
    <submittedName>
        <fullName evidence="8">Transcription factor RSL3-like</fullName>
    </submittedName>
</protein>
<keyword evidence="4" id="KW-0804">Transcription</keyword>
<gene>
    <name evidence="8" type="ORF">AAHA92_24699</name>
</gene>
<evidence type="ECO:0000256" key="6">
    <source>
        <dbReference type="SAM" id="MobiDB-lite"/>
    </source>
</evidence>
<dbReference type="Pfam" id="PF00010">
    <property type="entry name" value="HLH"/>
    <property type="match status" value="1"/>
</dbReference>